<comment type="caution">
    <text evidence="1">The sequence shown here is derived from an EMBL/GenBank/DDBJ whole genome shotgun (WGS) entry which is preliminary data.</text>
</comment>
<dbReference type="EMBL" id="JADEXF010000905">
    <property type="protein sequence ID" value="MBE9107585.1"/>
    <property type="molecule type" value="Genomic_DNA"/>
</dbReference>
<proteinExistence type="predicted"/>
<dbReference type="Proteomes" id="UP000647836">
    <property type="component" value="Unassembled WGS sequence"/>
</dbReference>
<gene>
    <name evidence="1" type="ORF">IQ229_22440</name>
</gene>
<dbReference type="RefSeq" id="WP_194047528.1">
    <property type="nucleotide sequence ID" value="NZ_JADEXF010000905.1"/>
</dbReference>
<sequence length="91" mass="10802">MYRGKPRAIALFTPQIPNLAKIPIFNHTNLLPFLAKDLSSTKLQKSINLLNMLRQQQGQVCWWKIWREDPVWIWRFGLGVFVLEKLLLREN</sequence>
<protein>
    <submittedName>
        <fullName evidence="1">Uncharacterized protein</fullName>
    </submittedName>
</protein>
<evidence type="ECO:0000313" key="1">
    <source>
        <dbReference type="EMBL" id="MBE9107585.1"/>
    </source>
</evidence>
<reference evidence="1 2" key="1">
    <citation type="submission" date="2020-10" db="EMBL/GenBank/DDBJ databases">
        <authorList>
            <person name="Castelo-Branco R."/>
            <person name="Eusebio N."/>
            <person name="Adriana R."/>
            <person name="Vieira A."/>
            <person name="Brugerolle De Fraissinette N."/>
            <person name="Rezende De Castro R."/>
            <person name="Schneider M.P."/>
            <person name="Vasconcelos V."/>
            <person name="Leao P.N."/>
        </authorList>
    </citation>
    <scope>NUCLEOTIDE SEQUENCE [LARGE SCALE GENOMIC DNA]</scope>
    <source>
        <strain evidence="1 2">LEGE 07299</strain>
    </source>
</reference>
<accession>A0ABR9U5I2</accession>
<evidence type="ECO:0000313" key="2">
    <source>
        <dbReference type="Proteomes" id="UP000647836"/>
    </source>
</evidence>
<keyword evidence="2" id="KW-1185">Reference proteome</keyword>
<organism evidence="1 2">
    <name type="scientific">Nostoc cf. edaphicum LEGE 07299</name>
    <dbReference type="NCBI Taxonomy" id="2777974"/>
    <lineage>
        <taxon>Bacteria</taxon>
        <taxon>Bacillati</taxon>
        <taxon>Cyanobacteriota</taxon>
        <taxon>Cyanophyceae</taxon>
        <taxon>Nostocales</taxon>
        <taxon>Nostocaceae</taxon>
        <taxon>Nostoc</taxon>
    </lineage>
</organism>
<name>A0ABR9U5I2_9NOSO</name>